<dbReference type="Proteomes" id="UP000006000">
    <property type="component" value="Unassembled WGS sequence"/>
</dbReference>
<dbReference type="HOGENOM" id="CLU_2408857_0_0_9"/>
<dbReference type="eggNOG" id="ENOG5031MQA">
    <property type="taxonomic scope" value="Bacteria"/>
</dbReference>
<dbReference type="EMBL" id="AAVL02000027">
    <property type="protein sequence ID" value="EDM52177.1"/>
    <property type="molecule type" value="Genomic_DNA"/>
</dbReference>
<accession>A5Z4D4</accession>
<organism evidence="1 2">
    <name type="scientific">Eubacterium ventriosum ATCC 27560</name>
    <dbReference type="NCBI Taxonomy" id="411463"/>
    <lineage>
        <taxon>Bacteria</taxon>
        <taxon>Bacillati</taxon>
        <taxon>Bacillota</taxon>
        <taxon>Clostridia</taxon>
        <taxon>Eubacteriales</taxon>
        <taxon>Eubacteriaceae</taxon>
        <taxon>Eubacterium</taxon>
    </lineage>
</organism>
<dbReference type="STRING" id="411463.EUBVEN_00559"/>
<reference evidence="1 2" key="1">
    <citation type="submission" date="2007-03" db="EMBL/GenBank/DDBJ databases">
        <authorList>
            <person name="Fulton L."/>
            <person name="Clifton S."/>
            <person name="Fulton B."/>
            <person name="Xu J."/>
            <person name="Minx P."/>
            <person name="Pepin K.H."/>
            <person name="Johnson M."/>
            <person name="Thiruvilangam P."/>
            <person name="Bhonagiri V."/>
            <person name="Nash W.E."/>
            <person name="Mardis E.R."/>
            <person name="Wilson R.K."/>
        </authorList>
    </citation>
    <scope>NUCLEOTIDE SEQUENCE [LARGE SCALE GENOMIC DNA]</scope>
    <source>
        <strain evidence="1 2">ATCC 27560</strain>
    </source>
</reference>
<dbReference type="AlphaFoldDB" id="A5Z4D4"/>
<proteinExistence type="predicted"/>
<comment type="caution">
    <text evidence="1">The sequence shown here is derived from an EMBL/GenBank/DDBJ whole genome shotgun (WGS) entry which is preliminary data.</text>
</comment>
<evidence type="ECO:0000313" key="1">
    <source>
        <dbReference type="EMBL" id="EDM52177.1"/>
    </source>
</evidence>
<reference evidence="1 2" key="2">
    <citation type="submission" date="2007-04" db="EMBL/GenBank/DDBJ databases">
        <title>Draft genome sequence of Eubacterium ventriosum (ATCC 27560).</title>
        <authorList>
            <person name="Sudarsanam P."/>
            <person name="Ley R."/>
            <person name="Guruge J."/>
            <person name="Turnbaugh P.J."/>
            <person name="Mahowald M."/>
            <person name="Liep D."/>
            <person name="Gordon J."/>
        </authorList>
    </citation>
    <scope>NUCLEOTIDE SEQUENCE [LARGE SCALE GENOMIC DNA]</scope>
    <source>
        <strain evidence="1 2">ATCC 27560</strain>
    </source>
</reference>
<protein>
    <submittedName>
        <fullName evidence="1">Uncharacterized protein</fullName>
    </submittedName>
</protein>
<name>A5Z4D4_9FIRM</name>
<evidence type="ECO:0000313" key="2">
    <source>
        <dbReference type="Proteomes" id="UP000006000"/>
    </source>
</evidence>
<sequence>MNLKRKEPKQLGINTKAFKKDEIKSEADNKEQLVKELHSCMKCKYFWGNDNRCINNKKCGSKNSTNCNAYKPKDSKCIGCPYGKDSLYCFPCMKDLLGE</sequence>
<gene>
    <name evidence="1" type="ORF">EUBVEN_00559</name>
</gene>